<dbReference type="EMBL" id="JAFBCY010000001">
    <property type="protein sequence ID" value="MBM7850373.1"/>
    <property type="molecule type" value="Genomic_DNA"/>
</dbReference>
<reference evidence="2" key="1">
    <citation type="journal article" date="2014" name="Int. J. Syst. Evol. Microbiol.">
        <title>Complete genome sequence of Corynebacterium casei LMG S-19264T (=DSM 44701T), isolated from a smear-ripened cheese.</title>
        <authorList>
            <consortium name="US DOE Joint Genome Institute (JGI-PGF)"/>
            <person name="Walter F."/>
            <person name="Albersmeier A."/>
            <person name="Kalinowski J."/>
            <person name="Ruckert C."/>
        </authorList>
    </citation>
    <scope>NUCLEOTIDE SEQUENCE</scope>
    <source>
        <strain evidence="2">VKM B-1606</strain>
    </source>
</reference>
<evidence type="ECO:0000313" key="2">
    <source>
        <dbReference type="EMBL" id="GLK55666.1"/>
    </source>
</evidence>
<protein>
    <submittedName>
        <fullName evidence="3">Transposase</fullName>
    </submittedName>
</protein>
<dbReference type="GO" id="GO:0006313">
    <property type="term" value="P:DNA transposition"/>
    <property type="evidence" value="ECO:0007669"/>
    <property type="project" value="InterPro"/>
</dbReference>
<keyword evidence="4" id="KW-1185">Reference proteome</keyword>
<dbReference type="InterPro" id="IPR002514">
    <property type="entry name" value="Transposase_8"/>
</dbReference>
<dbReference type="Proteomes" id="UP000758856">
    <property type="component" value="Unassembled WGS sequence"/>
</dbReference>
<organism evidence="2 5">
    <name type="scientific">Methylopila capsulata</name>
    <dbReference type="NCBI Taxonomy" id="61654"/>
    <lineage>
        <taxon>Bacteria</taxon>
        <taxon>Pseudomonadati</taxon>
        <taxon>Pseudomonadota</taxon>
        <taxon>Alphaproteobacteria</taxon>
        <taxon>Hyphomicrobiales</taxon>
        <taxon>Methylopilaceae</taxon>
        <taxon>Methylopila</taxon>
    </lineage>
</organism>
<dbReference type="GO" id="GO:0003677">
    <property type="term" value="F:DNA binding"/>
    <property type="evidence" value="ECO:0007669"/>
    <property type="project" value="InterPro"/>
</dbReference>
<sequence length="128" mass="13839">MSRSRLTDEEIAGLLQEVENGAPLEAVCASAHVSVRTFYRWKQKFAGLAPAGVRQLKALSVENRELRRLLAQKSSVIGGAQETDLRTRGPARPNGGQADLRSREMHGLALGRFATVRVSGSGALKTAR</sequence>
<gene>
    <name evidence="2" type="ORF">GCM10008170_16850</name>
    <name evidence="3" type="ORF">JOD31_000585</name>
</gene>
<dbReference type="AlphaFoldDB" id="A0A9W6ISE5"/>
<evidence type="ECO:0000313" key="3">
    <source>
        <dbReference type="EMBL" id="MBM7850373.1"/>
    </source>
</evidence>
<dbReference type="Proteomes" id="UP001143400">
    <property type="component" value="Unassembled WGS sequence"/>
</dbReference>
<dbReference type="GO" id="GO:0004803">
    <property type="term" value="F:transposase activity"/>
    <property type="evidence" value="ECO:0007669"/>
    <property type="project" value="InterPro"/>
</dbReference>
<reference evidence="3 4" key="2">
    <citation type="submission" date="2021-01" db="EMBL/GenBank/DDBJ databases">
        <title>Genomic Encyclopedia of Type Strains, Phase IV (KMG-IV): sequencing the most valuable type-strain genomes for metagenomic binning, comparative biology and taxonomic classification.</title>
        <authorList>
            <person name="Goeker M."/>
        </authorList>
    </citation>
    <scope>NUCLEOTIDE SEQUENCE [LARGE SCALE GENOMIC DNA]</scope>
    <source>
        <strain evidence="3 4">DSM 6130</strain>
    </source>
</reference>
<dbReference type="SUPFAM" id="SSF46689">
    <property type="entry name" value="Homeodomain-like"/>
    <property type="match status" value="1"/>
</dbReference>
<dbReference type="InterPro" id="IPR052546">
    <property type="entry name" value="Transposase_8_domain"/>
</dbReference>
<evidence type="ECO:0000256" key="1">
    <source>
        <dbReference type="SAM" id="MobiDB-lite"/>
    </source>
</evidence>
<dbReference type="Pfam" id="PF01527">
    <property type="entry name" value="HTH_Tnp_1"/>
    <property type="match status" value="1"/>
</dbReference>
<dbReference type="PANTHER" id="PTHR33609">
    <property type="entry name" value="LOW CALCIUM RESPONSE LOCUS PROTEIN S"/>
    <property type="match status" value="1"/>
</dbReference>
<dbReference type="InterPro" id="IPR009057">
    <property type="entry name" value="Homeodomain-like_sf"/>
</dbReference>
<proteinExistence type="predicted"/>
<dbReference type="EMBL" id="BSFF01000002">
    <property type="protein sequence ID" value="GLK55666.1"/>
    <property type="molecule type" value="Genomic_DNA"/>
</dbReference>
<accession>A0A9W6ISE5</accession>
<comment type="caution">
    <text evidence="2">The sequence shown here is derived from an EMBL/GenBank/DDBJ whole genome shotgun (WGS) entry which is preliminary data.</text>
</comment>
<feature type="region of interest" description="Disordered" evidence="1">
    <location>
        <begin position="79"/>
        <end position="101"/>
    </location>
</feature>
<dbReference type="PANTHER" id="PTHR33609:SF1">
    <property type="entry name" value="TRANSPOSASE"/>
    <property type="match status" value="1"/>
</dbReference>
<reference evidence="2" key="3">
    <citation type="submission" date="2023-01" db="EMBL/GenBank/DDBJ databases">
        <authorList>
            <person name="Sun Q."/>
            <person name="Evtushenko L."/>
        </authorList>
    </citation>
    <scope>NUCLEOTIDE SEQUENCE</scope>
    <source>
        <strain evidence="2">VKM B-1606</strain>
    </source>
</reference>
<name>A0A9W6ISE5_9HYPH</name>
<evidence type="ECO:0000313" key="5">
    <source>
        <dbReference type="Proteomes" id="UP001143400"/>
    </source>
</evidence>
<evidence type="ECO:0000313" key="4">
    <source>
        <dbReference type="Proteomes" id="UP000758856"/>
    </source>
</evidence>
<dbReference type="RefSeq" id="WP_204948808.1">
    <property type="nucleotide sequence ID" value="NZ_BSFF01000002.1"/>
</dbReference>